<dbReference type="PROSITE" id="PS51886">
    <property type="entry name" value="TLDC"/>
    <property type="match status" value="1"/>
</dbReference>
<comment type="caution">
    <text evidence="2">The sequence shown here is derived from an EMBL/GenBank/DDBJ whole genome shotgun (WGS) entry which is preliminary data.</text>
</comment>
<name>A0ABN8SKH2_9CNID</name>
<dbReference type="Pfam" id="PF07534">
    <property type="entry name" value="TLD"/>
    <property type="match status" value="1"/>
</dbReference>
<evidence type="ECO:0000313" key="3">
    <source>
        <dbReference type="Proteomes" id="UP001159427"/>
    </source>
</evidence>
<dbReference type="EMBL" id="CALNXI010003095">
    <property type="protein sequence ID" value="CAH3192138.1"/>
    <property type="molecule type" value="Genomic_DNA"/>
</dbReference>
<evidence type="ECO:0000259" key="1">
    <source>
        <dbReference type="PROSITE" id="PS51886"/>
    </source>
</evidence>
<protein>
    <recommendedName>
        <fullName evidence="1">TLDc domain-containing protein</fullName>
    </recommendedName>
</protein>
<proteinExistence type="predicted"/>
<sequence length="162" mass="17567">MSWLPEGAACSLLYLASADGKTAKDFHRCCDNKGPTLVVIESGEYIVGGFTSKSWLSPTSTNKEIADDQCFLFTLANPFGTEPIKITPKRGVTTGIRCGAVLGPRFIDKDNALGVDESGGNLIGFETLSSSFMCPQNANHQTFFLGQHTFNVTELEVFKVDF</sequence>
<organism evidence="2 3">
    <name type="scientific">Porites evermanni</name>
    <dbReference type="NCBI Taxonomy" id="104178"/>
    <lineage>
        <taxon>Eukaryota</taxon>
        <taxon>Metazoa</taxon>
        <taxon>Cnidaria</taxon>
        <taxon>Anthozoa</taxon>
        <taxon>Hexacorallia</taxon>
        <taxon>Scleractinia</taxon>
        <taxon>Fungiina</taxon>
        <taxon>Poritidae</taxon>
        <taxon>Porites</taxon>
    </lineage>
</organism>
<keyword evidence="3" id="KW-1185">Reference proteome</keyword>
<evidence type="ECO:0000313" key="2">
    <source>
        <dbReference type="EMBL" id="CAH3192138.1"/>
    </source>
</evidence>
<dbReference type="InterPro" id="IPR006571">
    <property type="entry name" value="TLDc_dom"/>
</dbReference>
<reference evidence="2 3" key="1">
    <citation type="submission" date="2022-05" db="EMBL/GenBank/DDBJ databases">
        <authorList>
            <consortium name="Genoscope - CEA"/>
            <person name="William W."/>
        </authorList>
    </citation>
    <scope>NUCLEOTIDE SEQUENCE [LARGE SCALE GENOMIC DNA]</scope>
</reference>
<gene>
    <name evidence="2" type="ORF">PEVE_00023308</name>
</gene>
<accession>A0ABN8SKH2</accession>
<feature type="domain" description="TLDc" evidence="1">
    <location>
        <begin position="1"/>
        <end position="161"/>
    </location>
</feature>
<dbReference type="SMART" id="SM00584">
    <property type="entry name" value="TLDc"/>
    <property type="match status" value="1"/>
</dbReference>
<dbReference type="Proteomes" id="UP001159427">
    <property type="component" value="Unassembled WGS sequence"/>
</dbReference>